<evidence type="ECO:0000313" key="2">
    <source>
        <dbReference type="Proteomes" id="UP000184038"/>
    </source>
</evidence>
<dbReference type="Proteomes" id="UP000184038">
    <property type="component" value="Unassembled WGS sequence"/>
</dbReference>
<dbReference type="Gene3D" id="3.30.1340.10">
    <property type="entry name" value="HPr-like"/>
    <property type="match status" value="1"/>
</dbReference>
<dbReference type="InterPro" id="IPR035895">
    <property type="entry name" value="HPr-like_sf"/>
</dbReference>
<accession>A0A1M7MUV4</accession>
<sequence length="75" mass="8458">MESVEIKLQAPEDVKELVAAAEKCDFDIDVIYQRIIVDAKSFLGVLSMGLQKSLIVSCHGYDKEFSNTLRKYSVM</sequence>
<evidence type="ECO:0000313" key="1">
    <source>
        <dbReference type="EMBL" id="SHM94933.1"/>
    </source>
</evidence>
<protein>
    <submittedName>
        <fullName evidence="1">PTS HPr component phosphorylation site</fullName>
    </submittedName>
</protein>
<dbReference type="RefSeq" id="WP_073290738.1">
    <property type="nucleotide sequence ID" value="NZ_FRCP01000023.1"/>
</dbReference>
<keyword evidence="2" id="KW-1185">Reference proteome</keyword>
<dbReference type="STRING" id="1120996.SAMN02746066_04035"/>
<organism evidence="1 2">
    <name type="scientific">Anaerosporobacter mobilis DSM 15930</name>
    <dbReference type="NCBI Taxonomy" id="1120996"/>
    <lineage>
        <taxon>Bacteria</taxon>
        <taxon>Bacillati</taxon>
        <taxon>Bacillota</taxon>
        <taxon>Clostridia</taxon>
        <taxon>Lachnospirales</taxon>
        <taxon>Lachnospiraceae</taxon>
        <taxon>Anaerosporobacter</taxon>
    </lineage>
</organism>
<proteinExistence type="predicted"/>
<dbReference type="AlphaFoldDB" id="A0A1M7MUV4"/>
<reference evidence="1 2" key="1">
    <citation type="submission" date="2016-11" db="EMBL/GenBank/DDBJ databases">
        <authorList>
            <person name="Jaros S."/>
            <person name="Januszkiewicz K."/>
            <person name="Wedrychowicz H."/>
        </authorList>
    </citation>
    <scope>NUCLEOTIDE SEQUENCE [LARGE SCALE GENOMIC DNA]</scope>
    <source>
        <strain evidence="1 2">DSM 15930</strain>
    </source>
</reference>
<name>A0A1M7MUV4_9FIRM</name>
<gene>
    <name evidence="1" type="ORF">SAMN02746066_04035</name>
</gene>
<dbReference type="OrthoDB" id="1858199at2"/>
<dbReference type="SUPFAM" id="SSF55594">
    <property type="entry name" value="HPr-like"/>
    <property type="match status" value="1"/>
</dbReference>
<dbReference type="EMBL" id="FRCP01000023">
    <property type="protein sequence ID" value="SHM94933.1"/>
    <property type="molecule type" value="Genomic_DNA"/>
</dbReference>